<keyword evidence="3" id="KW-0805">Transcription regulation</keyword>
<dbReference type="InterPro" id="IPR004839">
    <property type="entry name" value="Aminotransferase_I/II_large"/>
</dbReference>
<dbReference type="AlphaFoldDB" id="A0A0A2LXE2"/>
<organism evidence="7 8">
    <name type="scientific">Flavobacterium beibuense F44-8</name>
    <dbReference type="NCBI Taxonomy" id="1406840"/>
    <lineage>
        <taxon>Bacteria</taxon>
        <taxon>Pseudomonadati</taxon>
        <taxon>Bacteroidota</taxon>
        <taxon>Flavobacteriia</taxon>
        <taxon>Flavobacteriales</taxon>
        <taxon>Flavobacteriaceae</taxon>
        <taxon>Flavobacterium</taxon>
    </lineage>
</organism>
<sequence length="470" mass="53021">MMKTTLYQKIAETLSDQIQSGTIKTGEKMPSLRDLKREYGVSMNTVIQAYLELESQGLIISRPKSGYFVNYKPNRLSVPSTSNPEGIEEPECVESLIAKVYTSLNDTRITRFSLGVPENELLPIAKLNKELVNAMRNLKGGGTEYENIQGNQKLRRDIARFTYTWNGNLQEEDIITTAGAMNALSFALMALTKKGDTIAVESPVYFGILQLAKSLGLHVIELPTNPITGVELEALKKVIPKIKTCILISNFNNPLGSCMPETHKKEVVSMLAKYGIPLIEDDLYGDVYFGSNRPKPCKAFDKEGLVLWIGSVSKTLAPGYRVGWIAPGKFKEKIIHQKLIHTVSSTTITQEAIANFLEKGRYENYLRKLRKTLHSNSLHYARAIAEYFPEKTKISNPQGGFMLWVELEEKINTVELYEKAIRQNISIAPGRMSTLQNQFNNCMRLSYGQRWSEHIEDKLKQLGRIAKRMS</sequence>
<dbReference type="SUPFAM" id="SSF46785">
    <property type="entry name" value="Winged helix' DNA-binding domain"/>
    <property type="match status" value="1"/>
</dbReference>
<dbReference type="Proteomes" id="UP000030129">
    <property type="component" value="Unassembled WGS sequence"/>
</dbReference>
<accession>A0A0A2LXE2</accession>
<dbReference type="EMBL" id="JRLV01000009">
    <property type="protein sequence ID" value="KGO80785.1"/>
    <property type="molecule type" value="Genomic_DNA"/>
</dbReference>
<evidence type="ECO:0000256" key="5">
    <source>
        <dbReference type="ARBA" id="ARBA00023163"/>
    </source>
</evidence>
<dbReference type="InterPro" id="IPR015424">
    <property type="entry name" value="PyrdxlP-dep_Trfase"/>
</dbReference>
<evidence type="ECO:0000256" key="2">
    <source>
        <dbReference type="ARBA" id="ARBA00022898"/>
    </source>
</evidence>
<evidence type="ECO:0000256" key="1">
    <source>
        <dbReference type="ARBA" id="ARBA00005384"/>
    </source>
</evidence>
<dbReference type="STRING" id="1406840.Q763_09620"/>
<dbReference type="InterPro" id="IPR036390">
    <property type="entry name" value="WH_DNA-bd_sf"/>
</dbReference>
<protein>
    <submittedName>
        <fullName evidence="7">GntR family transcriptional regulator</fullName>
    </submittedName>
</protein>
<dbReference type="GO" id="GO:0003677">
    <property type="term" value="F:DNA binding"/>
    <property type="evidence" value="ECO:0007669"/>
    <property type="project" value="UniProtKB-KW"/>
</dbReference>
<dbReference type="SUPFAM" id="SSF53383">
    <property type="entry name" value="PLP-dependent transferases"/>
    <property type="match status" value="1"/>
</dbReference>
<evidence type="ECO:0000313" key="8">
    <source>
        <dbReference type="Proteomes" id="UP000030129"/>
    </source>
</evidence>
<dbReference type="Gene3D" id="1.10.10.10">
    <property type="entry name" value="Winged helix-like DNA-binding domain superfamily/Winged helix DNA-binding domain"/>
    <property type="match status" value="1"/>
</dbReference>
<dbReference type="InterPro" id="IPR036388">
    <property type="entry name" value="WH-like_DNA-bd_sf"/>
</dbReference>
<dbReference type="InterPro" id="IPR015421">
    <property type="entry name" value="PyrdxlP-dep_Trfase_major"/>
</dbReference>
<keyword evidence="2" id="KW-0663">Pyridoxal phosphate</keyword>
<dbReference type="CDD" id="cd07377">
    <property type="entry name" value="WHTH_GntR"/>
    <property type="match status" value="1"/>
</dbReference>
<dbReference type="PANTHER" id="PTHR46577:SF2">
    <property type="entry name" value="TRANSCRIPTIONAL REGULATORY PROTEIN"/>
    <property type="match status" value="1"/>
</dbReference>
<name>A0A0A2LXE2_9FLAO</name>
<dbReference type="SMART" id="SM00345">
    <property type="entry name" value="HTH_GNTR"/>
    <property type="match status" value="1"/>
</dbReference>
<evidence type="ECO:0000313" key="7">
    <source>
        <dbReference type="EMBL" id="KGO80785.1"/>
    </source>
</evidence>
<comment type="caution">
    <text evidence="7">The sequence shown here is derived from an EMBL/GenBank/DDBJ whole genome shotgun (WGS) entry which is preliminary data.</text>
</comment>
<dbReference type="PROSITE" id="PS50949">
    <property type="entry name" value="HTH_GNTR"/>
    <property type="match status" value="1"/>
</dbReference>
<dbReference type="InterPro" id="IPR000524">
    <property type="entry name" value="Tscrpt_reg_HTH_GntR"/>
</dbReference>
<dbReference type="InterPro" id="IPR015422">
    <property type="entry name" value="PyrdxlP-dep_Trfase_small"/>
</dbReference>
<dbReference type="Gene3D" id="3.40.640.10">
    <property type="entry name" value="Type I PLP-dependent aspartate aminotransferase-like (Major domain)"/>
    <property type="match status" value="1"/>
</dbReference>
<dbReference type="eggNOG" id="COG1167">
    <property type="taxonomic scope" value="Bacteria"/>
</dbReference>
<keyword evidence="8" id="KW-1185">Reference proteome</keyword>
<reference evidence="7 8" key="1">
    <citation type="submission" date="2013-09" db="EMBL/GenBank/DDBJ databases">
        <authorList>
            <person name="Zeng Z."/>
            <person name="Chen C."/>
        </authorList>
    </citation>
    <scope>NUCLEOTIDE SEQUENCE [LARGE SCALE GENOMIC DNA]</scope>
    <source>
        <strain evidence="7 8">F44-8</strain>
    </source>
</reference>
<dbReference type="Pfam" id="PF00155">
    <property type="entry name" value="Aminotran_1_2"/>
    <property type="match status" value="1"/>
</dbReference>
<keyword evidence="5" id="KW-0804">Transcription</keyword>
<gene>
    <name evidence="7" type="ORF">Q763_09620</name>
</gene>
<dbReference type="CDD" id="cd00609">
    <property type="entry name" value="AAT_like"/>
    <property type="match status" value="1"/>
</dbReference>
<dbReference type="PANTHER" id="PTHR46577">
    <property type="entry name" value="HTH-TYPE TRANSCRIPTIONAL REGULATORY PROTEIN GABR"/>
    <property type="match status" value="1"/>
</dbReference>
<dbReference type="GO" id="GO:0030170">
    <property type="term" value="F:pyridoxal phosphate binding"/>
    <property type="evidence" value="ECO:0007669"/>
    <property type="project" value="InterPro"/>
</dbReference>
<evidence type="ECO:0000259" key="6">
    <source>
        <dbReference type="PROSITE" id="PS50949"/>
    </source>
</evidence>
<feature type="domain" description="HTH gntR-type" evidence="6">
    <location>
        <begin position="4"/>
        <end position="72"/>
    </location>
</feature>
<dbReference type="InterPro" id="IPR051446">
    <property type="entry name" value="HTH_trans_reg/aminotransferase"/>
</dbReference>
<evidence type="ECO:0000256" key="3">
    <source>
        <dbReference type="ARBA" id="ARBA00023015"/>
    </source>
</evidence>
<keyword evidence="4" id="KW-0238">DNA-binding</keyword>
<comment type="similarity">
    <text evidence="1">In the C-terminal section; belongs to the class-I pyridoxal-phosphate-dependent aminotransferase family.</text>
</comment>
<evidence type="ECO:0000256" key="4">
    <source>
        <dbReference type="ARBA" id="ARBA00023125"/>
    </source>
</evidence>
<dbReference type="Pfam" id="PF00392">
    <property type="entry name" value="GntR"/>
    <property type="match status" value="1"/>
</dbReference>
<dbReference type="GO" id="GO:0003700">
    <property type="term" value="F:DNA-binding transcription factor activity"/>
    <property type="evidence" value="ECO:0007669"/>
    <property type="project" value="InterPro"/>
</dbReference>
<dbReference type="Gene3D" id="3.90.1150.10">
    <property type="entry name" value="Aspartate Aminotransferase, domain 1"/>
    <property type="match status" value="1"/>
</dbReference>
<proteinExistence type="inferred from homology"/>